<organism evidence="4 5">
    <name type="scientific">Paraburkholderia tagetis</name>
    <dbReference type="NCBI Taxonomy" id="2913261"/>
    <lineage>
        <taxon>Bacteria</taxon>
        <taxon>Pseudomonadati</taxon>
        <taxon>Pseudomonadota</taxon>
        <taxon>Betaproteobacteria</taxon>
        <taxon>Burkholderiales</taxon>
        <taxon>Burkholderiaceae</taxon>
        <taxon>Paraburkholderia</taxon>
    </lineage>
</organism>
<feature type="transmembrane region" description="Helical" evidence="1">
    <location>
        <begin position="77"/>
        <end position="95"/>
    </location>
</feature>
<dbReference type="InterPro" id="IPR002823">
    <property type="entry name" value="DUF112_TM"/>
</dbReference>
<dbReference type="InterPro" id="IPR009936">
    <property type="entry name" value="DUF1468"/>
</dbReference>
<keyword evidence="5" id="KW-1185">Reference proteome</keyword>
<gene>
    <name evidence="4" type="ORF">L5014_01110</name>
</gene>
<dbReference type="Proteomes" id="UP001139308">
    <property type="component" value="Unassembled WGS sequence"/>
</dbReference>
<proteinExistence type="predicted"/>
<keyword evidence="1" id="KW-1133">Transmembrane helix</keyword>
<dbReference type="Pfam" id="PF07331">
    <property type="entry name" value="TctB"/>
    <property type="match status" value="1"/>
</dbReference>
<feature type="transmembrane region" description="Helical" evidence="1">
    <location>
        <begin position="20"/>
        <end position="46"/>
    </location>
</feature>
<feature type="transmembrane region" description="Helical" evidence="1">
    <location>
        <begin position="640"/>
        <end position="660"/>
    </location>
</feature>
<evidence type="ECO:0000259" key="3">
    <source>
        <dbReference type="Pfam" id="PF07331"/>
    </source>
</evidence>
<feature type="transmembrane region" description="Helical" evidence="1">
    <location>
        <begin position="542"/>
        <end position="560"/>
    </location>
</feature>
<evidence type="ECO:0000256" key="1">
    <source>
        <dbReference type="SAM" id="Phobius"/>
    </source>
</evidence>
<feature type="domain" description="DUF112" evidence="2">
    <location>
        <begin position="18"/>
        <end position="439"/>
    </location>
</feature>
<protein>
    <submittedName>
        <fullName evidence="4">Tripartite tricarboxylate transporter permease</fullName>
    </submittedName>
</protein>
<dbReference type="EMBL" id="JAKLJA010000001">
    <property type="protein sequence ID" value="MCG5071968.1"/>
    <property type="molecule type" value="Genomic_DNA"/>
</dbReference>
<feature type="domain" description="DUF1468" evidence="3">
    <location>
        <begin position="518"/>
        <end position="661"/>
    </location>
</feature>
<evidence type="ECO:0000313" key="4">
    <source>
        <dbReference type="EMBL" id="MCG5071968.1"/>
    </source>
</evidence>
<dbReference type="PANTHER" id="PTHR35342">
    <property type="entry name" value="TRICARBOXYLIC TRANSPORT PROTEIN"/>
    <property type="match status" value="1"/>
</dbReference>
<comment type="caution">
    <text evidence="4">The sequence shown here is derived from an EMBL/GenBank/DDBJ whole genome shotgun (WGS) entry which is preliminary data.</text>
</comment>
<keyword evidence="1" id="KW-0812">Transmembrane</keyword>
<feature type="transmembrane region" description="Helical" evidence="1">
    <location>
        <begin position="107"/>
        <end position="130"/>
    </location>
</feature>
<accession>A0A9X1RIR6</accession>
<feature type="transmembrane region" description="Helical" evidence="1">
    <location>
        <begin position="465"/>
        <end position="484"/>
    </location>
</feature>
<dbReference type="Pfam" id="PF01970">
    <property type="entry name" value="TctA"/>
    <property type="match status" value="1"/>
</dbReference>
<evidence type="ECO:0000259" key="2">
    <source>
        <dbReference type="Pfam" id="PF01970"/>
    </source>
</evidence>
<dbReference type="RefSeq" id="WP_238461743.1">
    <property type="nucleotide sequence ID" value="NZ_JAKLJA010000001.1"/>
</dbReference>
<feature type="transmembrane region" description="Helical" evidence="1">
    <location>
        <begin position="516"/>
        <end position="536"/>
    </location>
</feature>
<dbReference type="PANTHER" id="PTHR35342:SF5">
    <property type="entry name" value="TRICARBOXYLIC TRANSPORT PROTEIN"/>
    <property type="match status" value="1"/>
</dbReference>
<sequence>MLNAALHAFVIVMDPMRLLTMLGGVILGLALGVVPGLGGIVGLALLIPFTYHIDGYTAFALLLGMAAVTTVSDLIPAVLFGVPGTVGAAATVIDGHQMARKGQAARAFGAGYMSSLSGGIFGALLLALLLPFLRTLVMYVGSAELLAFCIFGLSMIAVLSGKAPLKGLAVASFGLMLSLVGSDPQTGTLRWTFGSFYLWDHLPLVPVALGIFAIPELADMAIERTSIARHTDTPAVSGSQWDGIRDAMRHWWLVLRCSGLGAVLGAVPGVGSAVIDWMAYAHALRTEKNPESFGRGDIRGVIAAESSNNAKEGGHLIPTIAFGMPAGASMALLLSAFMMHGFTPGPEMLTKHLSVTYAIIWTLAIAHMMGAVICLLGSRLFAKLATVRVGVLLPLILAILFLGAFNASMSWGDICSLVLSGAFGWIMKRLDWPRPPLILGLVLGSMCERYYFISTEVYGTGFFTRPIVLVVLLAALWVVIGPTVRGGYRRLKNRNGADVAPRTKARWAVRRFDHRSLFAFVMMLIPAAAIWSARGWNFGARLMPMTAASAALLFCVLIFLRQLVTIEGGAVAAATSNAHDLPQHAEPVPAHLVRSRGLRFFLWITGGLALGYGIGLIPALFVLVMMLARFEFAERWRTSILMSVVASVILWAVFDRIFAVTWSPSILGNMVPALRGATGGLL</sequence>
<dbReference type="AlphaFoldDB" id="A0A9X1RIR6"/>
<name>A0A9X1RIR6_9BURK</name>
<reference evidence="4" key="1">
    <citation type="submission" date="2022-01" db="EMBL/GenBank/DDBJ databases">
        <title>Genome sequence and assembly of Parabukholderia sp. RG36.</title>
        <authorList>
            <person name="Chhetri G."/>
        </authorList>
    </citation>
    <scope>NUCLEOTIDE SEQUENCE</scope>
    <source>
        <strain evidence="4">RG36</strain>
    </source>
</reference>
<feature type="transmembrane region" description="Helical" evidence="1">
    <location>
        <begin position="136"/>
        <end position="158"/>
    </location>
</feature>
<keyword evidence="1" id="KW-0472">Membrane</keyword>
<feature type="transmembrane region" description="Helical" evidence="1">
    <location>
        <begin position="358"/>
        <end position="378"/>
    </location>
</feature>
<feature type="transmembrane region" description="Helical" evidence="1">
    <location>
        <begin position="316"/>
        <end position="338"/>
    </location>
</feature>
<feature type="transmembrane region" description="Helical" evidence="1">
    <location>
        <begin position="385"/>
        <end position="405"/>
    </location>
</feature>
<evidence type="ECO:0000313" key="5">
    <source>
        <dbReference type="Proteomes" id="UP001139308"/>
    </source>
</evidence>
<feature type="transmembrane region" description="Helical" evidence="1">
    <location>
        <begin position="600"/>
        <end position="628"/>
    </location>
</feature>